<dbReference type="Proteomes" id="UP000319481">
    <property type="component" value="Unassembled WGS sequence"/>
</dbReference>
<sequence>MPSFLSLSFRAFRFSSKSEALCLFVFSHFPTQNRFALLLECSRLFHHCLLAEAIVRTRRLLRLFCPSVRQVFPALLMSSLCHRAFNTRLKGMINGPQTNCKRLVKLGFR</sequence>
<gene>
    <name evidence="1" type="ORF">EXN23_09070</name>
</gene>
<proteinExistence type="predicted"/>
<comment type="caution">
    <text evidence="1">The sequence shown here is derived from an EMBL/GenBank/DDBJ whole genome shotgun (WGS) entry which is preliminary data.</text>
</comment>
<reference evidence="1 2" key="1">
    <citation type="journal article" date="2019" name="Appl. Microbiol. Biotechnol.">
        <title>Differential efficiency of wild type rhizogenic strains for rol gene transformation of plants.</title>
        <authorList>
            <person name="Desmet S."/>
            <person name="De Keyser E."/>
            <person name="Van Vaerenbergh J."/>
            <person name="Baeyen S."/>
            <person name="Van Huylenbroeck J."/>
            <person name="Geelen D."/>
            <person name="Dhooghe E."/>
        </authorList>
    </citation>
    <scope>NUCLEOTIDE SEQUENCE [LARGE SCALE GENOMIC DNA]</scope>
    <source>
        <strain evidence="1 2">GBBC3283</strain>
    </source>
</reference>
<accession>A0ABY3BRD5</accession>
<name>A0ABY3BRD5_9HYPH</name>
<dbReference type="EMBL" id="SGNZ01000004">
    <property type="protein sequence ID" value="TRA93851.1"/>
    <property type="molecule type" value="Genomic_DNA"/>
</dbReference>
<evidence type="ECO:0000313" key="2">
    <source>
        <dbReference type="Proteomes" id="UP000319481"/>
    </source>
</evidence>
<protein>
    <recommendedName>
        <fullName evidence="3">Secreted protein</fullName>
    </recommendedName>
</protein>
<keyword evidence="2" id="KW-1185">Reference proteome</keyword>
<evidence type="ECO:0000313" key="1">
    <source>
        <dbReference type="EMBL" id="TRA93851.1"/>
    </source>
</evidence>
<organism evidence="1 2">
    <name type="scientific">Agrobacterium salinitolerans</name>
    <dbReference type="NCBI Taxonomy" id="1183413"/>
    <lineage>
        <taxon>Bacteria</taxon>
        <taxon>Pseudomonadati</taxon>
        <taxon>Pseudomonadota</taxon>
        <taxon>Alphaproteobacteria</taxon>
        <taxon>Hyphomicrobiales</taxon>
        <taxon>Rhizobiaceae</taxon>
        <taxon>Rhizobium/Agrobacterium group</taxon>
        <taxon>Agrobacterium</taxon>
    </lineage>
</organism>
<evidence type="ECO:0008006" key="3">
    <source>
        <dbReference type="Google" id="ProtNLM"/>
    </source>
</evidence>